<name>A0AAW2XQN6_9LAMI</name>
<dbReference type="AlphaFoldDB" id="A0AAW2XQN6"/>
<sequence length="64" mass="7208">MEKNRGGEVVTGGFSEEPRSGRRVGGWASEWWWSGGVRRSNGGESTLEPRRWCNVQQVQNADEN</sequence>
<protein>
    <submittedName>
        <fullName evidence="2">Uncharacterized protein</fullName>
    </submittedName>
</protein>
<gene>
    <name evidence="2" type="ORF">Slati_0942800</name>
</gene>
<organism evidence="2">
    <name type="scientific">Sesamum latifolium</name>
    <dbReference type="NCBI Taxonomy" id="2727402"/>
    <lineage>
        <taxon>Eukaryota</taxon>
        <taxon>Viridiplantae</taxon>
        <taxon>Streptophyta</taxon>
        <taxon>Embryophyta</taxon>
        <taxon>Tracheophyta</taxon>
        <taxon>Spermatophyta</taxon>
        <taxon>Magnoliopsida</taxon>
        <taxon>eudicotyledons</taxon>
        <taxon>Gunneridae</taxon>
        <taxon>Pentapetalae</taxon>
        <taxon>asterids</taxon>
        <taxon>lamiids</taxon>
        <taxon>Lamiales</taxon>
        <taxon>Pedaliaceae</taxon>
        <taxon>Sesamum</taxon>
    </lineage>
</organism>
<evidence type="ECO:0000256" key="1">
    <source>
        <dbReference type="SAM" id="MobiDB-lite"/>
    </source>
</evidence>
<accession>A0AAW2XQN6</accession>
<evidence type="ECO:0000313" key="2">
    <source>
        <dbReference type="EMBL" id="KAL0456036.1"/>
    </source>
</evidence>
<reference evidence="2" key="1">
    <citation type="submission" date="2020-06" db="EMBL/GenBank/DDBJ databases">
        <authorList>
            <person name="Li T."/>
            <person name="Hu X."/>
            <person name="Zhang T."/>
            <person name="Song X."/>
            <person name="Zhang H."/>
            <person name="Dai N."/>
            <person name="Sheng W."/>
            <person name="Hou X."/>
            <person name="Wei L."/>
        </authorList>
    </citation>
    <scope>NUCLEOTIDE SEQUENCE</scope>
    <source>
        <strain evidence="2">KEN1</strain>
        <tissue evidence="2">Leaf</tissue>
    </source>
</reference>
<dbReference type="EMBL" id="JACGWN010000003">
    <property type="protein sequence ID" value="KAL0456036.1"/>
    <property type="molecule type" value="Genomic_DNA"/>
</dbReference>
<feature type="region of interest" description="Disordered" evidence="1">
    <location>
        <begin position="1"/>
        <end position="22"/>
    </location>
</feature>
<reference evidence="2" key="2">
    <citation type="journal article" date="2024" name="Plant">
        <title>Genomic evolution and insights into agronomic trait innovations of Sesamum species.</title>
        <authorList>
            <person name="Miao H."/>
            <person name="Wang L."/>
            <person name="Qu L."/>
            <person name="Liu H."/>
            <person name="Sun Y."/>
            <person name="Le M."/>
            <person name="Wang Q."/>
            <person name="Wei S."/>
            <person name="Zheng Y."/>
            <person name="Lin W."/>
            <person name="Duan Y."/>
            <person name="Cao H."/>
            <person name="Xiong S."/>
            <person name="Wang X."/>
            <person name="Wei L."/>
            <person name="Li C."/>
            <person name="Ma Q."/>
            <person name="Ju M."/>
            <person name="Zhao R."/>
            <person name="Li G."/>
            <person name="Mu C."/>
            <person name="Tian Q."/>
            <person name="Mei H."/>
            <person name="Zhang T."/>
            <person name="Gao T."/>
            <person name="Zhang H."/>
        </authorList>
    </citation>
    <scope>NUCLEOTIDE SEQUENCE</scope>
    <source>
        <strain evidence="2">KEN1</strain>
    </source>
</reference>
<comment type="caution">
    <text evidence="2">The sequence shown here is derived from an EMBL/GenBank/DDBJ whole genome shotgun (WGS) entry which is preliminary data.</text>
</comment>
<proteinExistence type="predicted"/>